<evidence type="ECO:0008006" key="3">
    <source>
        <dbReference type="Google" id="ProtNLM"/>
    </source>
</evidence>
<keyword evidence="2" id="KW-1185">Reference proteome</keyword>
<dbReference type="RefSeq" id="WP_132152135.1">
    <property type="nucleotide sequence ID" value="NZ_SLWR01000008.1"/>
</dbReference>
<accession>A0A4V2S3T7</accession>
<dbReference type="Proteomes" id="UP000295573">
    <property type="component" value="Unassembled WGS sequence"/>
</dbReference>
<dbReference type="AlphaFoldDB" id="A0A4V2S3T7"/>
<protein>
    <recommendedName>
        <fullName evidence="3">SUKH-3 immunity protein of toxin-antitoxin system</fullName>
    </recommendedName>
</protein>
<evidence type="ECO:0000313" key="2">
    <source>
        <dbReference type="Proteomes" id="UP000295573"/>
    </source>
</evidence>
<gene>
    <name evidence="1" type="ORF">EV646_108303</name>
</gene>
<reference evidence="1 2" key="1">
    <citation type="journal article" date="2015" name="Stand. Genomic Sci.">
        <title>Genomic Encyclopedia of Bacterial and Archaeal Type Strains, Phase III: the genomes of soil and plant-associated and newly described type strains.</title>
        <authorList>
            <person name="Whitman W.B."/>
            <person name="Woyke T."/>
            <person name="Klenk H.P."/>
            <person name="Zhou Y."/>
            <person name="Lilburn T.G."/>
            <person name="Beck B.J."/>
            <person name="De Vos P."/>
            <person name="Vandamme P."/>
            <person name="Eisen J.A."/>
            <person name="Garrity G."/>
            <person name="Hugenholtz P."/>
            <person name="Kyrpides N.C."/>
        </authorList>
    </citation>
    <scope>NUCLEOTIDE SEQUENCE [LARGE SCALE GENOMIC DNA]</scope>
    <source>
        <strain evidence="1 2">VKM Ac-2541</strain>
    </source>
</reference>
<evidence type="ECO:0000313" key="1">
    <source>
        <dbReference type="EMBL" id="TCO45680.1"/>
    </source>
</evidence>
<name>A0A4V2S3T7_9ACTN</name>
<dbReference type="EMBL" id="SLWR01000008">
    <property type="protein sequence ID" value="TCO45680.1"/>
    <property type="molecule type" value="Genomic_DNA"/>
</dbReference>
<sequence length="83" mass="9503">MRIPRVSGEVRRELDRLGLELMREGNGREDPIYVRIDGLPIGHAFDRGEMGWLVYANHQKLGPTVAFPTFDSAVRAILQRAQW</sequence>
<organism evidence="1 2">
    <name type="scientific">Kribbella antiqua</name>
    <dbReference type="NCBI Taxonomy" id="2512217"/>
    <lineage>
        <taxon>Bacteria</taxon>
        <taxon>Bacillati</taxon>
        <taxon>Actinomycetota</taxon>
        <taxon>Actinomycetes</taxon>
        <taxon>Propionibacteriales</taxon>
        <taxon>Kribbellaceae</taxon>
        <taxon>Kribbella</taxon>
    </lineage>
</organism>
<proteinExistence type="predicted"/>
<comment type="caution">
    <text evidence="1">The sequence shown here is derived from an EMBL/GenBank/DDBJ whole genome shotgun (WGS) entry which is preliminary data.</text>
</comment>